<protein>
    <recommendedName>
        <fullName evidence="1">SET domain-containing protein</fullName>
    </recommendedName>
</protein>
<evidence type="ECO:0000313" key="3">
    <source>
        <dbReference type="Proteomes" id="UP000016930"/>
    </source>
</evidence>
<dbReference type="InterPro" id="IPR053185">
    <property type="entry name" value="SET_domain_protein"/>
</dbReference>
<dbReference type="PANTHER" id="PTHR47332:SF4">
    <property type="entry name" value="SET DOMAIN-CONTAINING PROTEIN 5"/>
    <property type="match status" value="1"/>
</dbReference>
<dbReference type="STRING" id="914234.M2R8I0"/>
<dbReference type="HOGENOM" id="CLU_028281_0_1_1"/>
<accession>M2R8I0</accession>
<dbReference type="OrthoDB" id="265717at2759"/>
<dbReference type="AlphaFoldDB" id="M2R8I0"/>
<proteinExistence type="predicted"/>
<dbReference type="Pfam" id="PF00856">
    <property type="entry name" value="SET"/>
    <property type="match status" value="1"/>
</dbReference>
<feature type="non-terminal residue" evidence="2">
    <location>
        <position position="310"/>
    </location>
</feature>
<sequence length="310" mass="34345">PFSVVDLPGRGKGIVATRDIQQGELVLREKPLFVVSSSVTGSPGALLLDMLSPLTEEQRASFYNLSYVYLPQGPQPGTRAYDEALALAIFQTNAVSAGQHVGIFPQMARLNHGCSSAFNSVYTWRDREGMIVVHALKPVKEGEELLTTYTDTKRPRDARRQFLEAHYGFRCGCSVCSLPPEPLEASDRRLSAMADLYQRFSWWQHGRVTGLEAEGVASEIWAIGEEEGYWSERGRLAADVAWVAAAHSDANAARQWAILALRWYSYELGSDSVQAEEMRTIVARPEEHPAWASRPAETLRGPGMWSSGDV</sequence>
<dbReference type="PANTHER" id="PTHR47332">
    <property type="entry name" value="SET DOMAIN-CONTAINING PROTEIN 5"/>
    <property type="match status" value="1"/>
</dbReference>
<dbReference type="InterPro" id="IPR001214">
    <property type="entry name" value="SET_dom"/>
</dbReference>
<evidence type="ECO:0000313" key="2">
    <source>
        <dbReference type="EMBL" id="EMD35001.1"/>
    </source>
</evidence>
<dbReference type="Proteomes" id="UP000016930">
    <property type="component" value="Unassembled WGS sequence"/>
</dbReference>
<name>M2R8I0_CERS8</name>
<dbReference type="EMBL" id="KB445801">
    <property type="protein sequence ID" value="EMD35001.1"/>
    <property type="molecule type" value="Genomic_DNA"/>
</dbReference>
<reference evidence="2 3" key="1">
    <citation type="journal article" date="2012" name="Proc. Natl. Acad. Sci. U.S.A.">
        <title>Comparative genomics of Ceriporiopsis subvermispora and Phanerochaete chrysosporium provide insight into selective ligninolysis.</title>
        <authorList>
            <person name="Fernandez-Fueyo E."/>
            <person name="Ruiz-Duenas F.J."/>
            <person name="Ferreira P."/>
            <person name="Floudas D."/>
            <person name="Hibbett D.S."/>
            <person name="Canessa P."/>
            <person name="Larrondo L.F."/>
            <person name="James T.Y."/>
            <person name="Seelenfreund D."/>
            <person name="Lobos S."/>
            <person name="Polanco R."/>
            <person name="Tello M."/>
            <person name="Honda Y."/>
            <person name="Watanabe T."/>
            <person name="Watanabe T."/>
            <person name="Ryu J.S."/>
            <person name="Kubicek C.P."/>
            <person name="Schmoll M."/>
            <person name="Gaskell J."/>
            <person name="Hammel K.E."/>
            <person name="St John F.J."/>
            <person name="Vanden Wymelenberg A."/>
            <person name="Sabat G."/>
            <person name="Splinter BonDurant S."/>
            <person name="Syed K."/>
            <person name="Yadav J.S."/>
            <person name="Doddapaneni H."/>
            <person name="Subramanian V."/>
            <person name="Lavin J.L."/>
            <person name="Oguiza J.A."/>
            <person name="Perez G."/>
            <person name="Pisabarro A.G."/>
            <person name="Ramirez L."/>
            <person name="Santoyo F."/>
            <person name="Master E."/>
            <person name="Coutinho P.M."/>
            <person name="Henrissat B."/>
            <person name="Lombard V."/>
            <person name="Magnuson J.K."/>
            <person name="Kuees U."/>
            <person name="Hori C."/>
            <person name="Igarashi K."/>
            <person name="Samejima M."/>
            <person name="Held B.W."/>
            <person name="Barry K.W."/>
            <person name="LaButti K.M."/>
            <person name="Lapidus A."/>
            <person name="Lindquist E.A."/>
            <person name="Lucas S.M."/>
            <person name="Riley R."/>
            <person name="Salamov A.A."/>
            <person name="Hoffmeister D."/>
            <person name="Schwenk D."/>
            <person name="Hadar Y."/>
            <person name="Yarden O."/>
            <person name="de Vries R.P."/>
            <person name="Wiebenga A."/>
            <person name="Stenlid J."/>
            <person name="Eastwood D."/>
            <person name="Grigoriev I.V."/>
            <person name="Berka R.M."/>
            <person name="Blanchette R.A."/>
            <person name="Kersten P."/>
            <person name="Martinez A.T."/>
            <person name="Vicuna R."/>
            <person name="Cullen D."/>
        </authorList>
    </citation>
    <scope>NUCLEOTIDE SEQUENCE [LARGE SCALE GENOMIC DNA]</scope>
    <source>
        <strain evidence="2 3">B</strain>
    </source>
</reference>
<dbReference type="SMART" id="SM00317">
    <property type="entry name" value="SET"/>
    <property type="match status" value="1"/>
</dbReference>
<dbReference type="CDD" id="cd20071">
    <property type="entry name" value="SET_SMYD"/>
    <property type="match status" value="1"/>
</dbReference>
<gene>
    <name evidence="2" type="ORF">CERSUDRAFT_54156</name>
</gene>
<organism evidence="2 3">
    <name type="scientific">Ceriporiopsis subvermispora (strain B)</name>
    <name type="common">White-rot fungus</name>
    <name type="synonym">Gelatoporia subvermispora</name>
    <dbReference type="NCBI Taxonomy" id="914234"/>
    <lineage>
        <taxon>Eukaryota</taxon>
        <taxon>Fungi</taxon>
        <taxon>Dikarya</taxon>
        <taxon>Basidiomycota</taxon>
        <taxon>Agaricomycotina</taxon>
        <taxon>Agaricomycetes</taxon>
        <taxon>Polyporales</taxon>
        <taxon>Gelatoporiaceae</taxon>
        <taxon>Gelatoporia</taxon>
    </lineage>
</organism>
<feature type="domain" description="SET" evidence="1">
    <location>
        <begin position="1"/>
        <end position="150"/>
    </location>
</feature>
<keyword evidence="3" id="KW-1185">Reference proteome</keyword>
<dbReference type="PROSITE" id="PS50280">
    <property type="entry name" value="SET"/>
    <property type="match status" value="1"/>
</dbReference>
<dbReference type="Gene3D" id="2.170.270.10">
    <property type="entry name" value="SET domain"/>
    <property type="match status" value="1"/>
</dbReference>
<evidence type="ECO:0000259" key="1">
    <source>
        <dbReference type="PROSITE" id="PS50280"/>
    </source>
</evidence>
<dbReference type="InterPro" id="IPR046341">
    <property type="entry name" value="SET_dom_sf"/>
</dbReference>
<dbReference type="SUPFAM" id="SSF82199">
    <property type="entry name" value="SET domain"/>
    <property type="match status" value="1"/>
</dbReference>